<proteinExistence type="predicted"/>
<comment type="caution">
    <text evidence="1">The sequence shown here is derived from an EMBL/GenBank/DDBJ whole genome shotgun (WGS) entry which is preliminary data.</text>
</comment>
<dbReference type="Proteomes" id="UP001201262">
    <property type="component" value="Unassembled WGS sequence"/>
</dbReference>
<keyword evidence="2" id="KW-1185">Reference proteome</keyword>
<dbReference type="EMBL" id="JAJTJA010000007">
    <property type="protein sequence ID" value="KAH8696489.1"/>
    <property type="molecule type" value="Genomic_DNA"/>
</dbReference>
<dbReference type="AlphaFoldDB" id="A0AAD4KPJ3"/>
<gene>
    <name evidence="1" type="ORF">BGW36DRAFT_428496</name>
</gene>
<evidence type="ECO:0000313" key="1">
    <source>
        <dbReference type="EMBL" id="KAH8696489.1"/>
    </source>
</evidence>
<dbReference type="RefSeq" id="XP_046071425.1">
    <property type="nucleotide sequence ID" value="XM_046220558.1"/>
</dbReference>
<name>A0AAD4KPJ3_9EURO</name>
<organism evidence="1 2">
    <name type="scientific">Talaromyces proteolyticus</name>
    <dbReference type="NCBI Taxonomy" id="1131652"/>
    <lineage>
        <taxon>Eukaryota</taxon>
        <taxon>Fungi</taxon>
        <taxon>Dikarya</taxon>
        <taxon>Ascomycota</taxon>
        <taxon>Pezizomycotina</taxon>
        <taxon>Eurotiomycetes</taxon>
        <taxon>Eurotiomycetidae</taxon>
        <taxon>Eurotiales</taxon>
        <taxon>Trichocomaceae</taxon>
        <taxon>Talaromyces</taxon>
        <taxon>Talaromyces sect. Bacilispori</taxon>
    </lineage>
</organism>
<accession>A0AAD4KPJ3</accession>
<dbReference type="GeneID" id="70250845"/>
<sequence length="169" mass="19005">MVKQFLVVSEKCGAGAKPRDMSPGFIALGFGSVTQFQNLSRVHAISKHQKNEIDLQASNTAVSFYRSLGFRRISSSPYFAYSFHPNHRAQSIIPDRDFDPQIEPLDDREYEPGMGDYIIPYGVGIQLGQRTLSTLQREFPLHHAATTLPDLECVEYLKKAAKENDFSGH</sequence>
<protein>
    <submittedName>
        <fullName evidence="1">Uncharacterized protein</fullName>
    </submittedName>
</protein>
<reference evidence="1" key="1">
    <citation type="submission" date="2021-12" db="EMBL/GenBank/DDBJ databases">
        <title>Convergent genome expansion in fungi linked to evolution of root-endophyte symbiosis.</title>
        <authorList>
            <consortium name="DOE Joint Genome Institute"/>
            <person name="Ke Y.-H."/>
            <person name="Bonito G."/>
            <person name="Liao H.-L."/>
            <person name="Looney B."/>
            <person name="Rojas-Flechas A."/>
            <person name="Nash J."/>
            <person name="Hameed K."/>
            <person name="Schadt C."/>
            <person name="Martin F."/>
            <person name="Crous P.W."/>
            <person name="Miettinen O."/>
            <person name="Magnuson J.K."/>
            <person name="Labbe J."/>
            <person name="Jacobson D."/>
            <person name="Doktycz M.J."/>
            <person name="Veneault-Fourrey C."/>
            <person name="Kuo A."/>
            <person name="Mondo S."/>
            <person name="Calhoun S."/>
            <person name="Riley R."/>
            <person name="Ohm R."/>
            <person name="LaButti K."/>
            <person name="Andreopoulos B."/>
            <person name="Pangilinan J."/>
            <person name="Nolan M."/>
            <person name="Tritt A."/>
            <person name="Clum A."/>
            <person name="Lipzen A."/>
            <person name="Daum C."/>
            <person name="Barry K."/>
            <person name="Grigoriev I.V."/>
            <person name="Vilgalys R."/>
        </authorList>
    </citation>
    <scope>NUCLEOTIDE SEQUENCE</scope>
    <source>
        <strain evidence="1">PMI_201</strain>
    </source>
</reference>
<evidence type="ECO:0000313" key="2">
    <source>
        <dbReference type="Proteomes" id="UP001201262"/>
    </source>
</evidence>